<dbReference type="InterPro" id="IPR027450">
    <property type="entry name" value="AlkB-like"/>
</dbReference>
<dbReference type="InterPro" id="IPR005123">
    <property type="entry name" value="Oxoglu/Fe-dep_dioxygenase_dom"/>
</dbReference>
<organism evidence="2 3">
    <name type="scientific">Algoriphagus zhangzhouensis</name>
    <dbReference type="NCBI Taxonomy" id="1073327"/>
    <lineage>
        <taxon>Bacteria</taxon>
        <taxon>Pseudomonadati</taxon>
        <taxon>Bacteroidota</taxon>
        <taxon>Cytophagia</taxon>
        <taxon>Cytophagales</taxon>
        <taxon>Cyclobacteriaceae</taxon>
        <taxon>Algoriphagus</taxon>
    </lineage>
</organism>
<dbReference type="PROSITE" id="PS51471">
    <property type="entry name" value="FE2OG_OXY"/>
    <property type="match status" value="1"/>
</dbReference>
<feature type="domain" description="Fe2OG dioxygenase" evidence="1">
    <location>
        <begin position="96"/>
        <end position="192"/>
    </location>
</feature>
<dbReference type="Pfam" id="PF13532">
    <property type="entry name" value="2OG-FeII_Oxy_2"/>
    <property type="match status" value="1"/>
</dbReference>
<dbReference type="OrthoDB" id="509559at2"/>
<dbReference type="PANTHER" id="PTHR31212:SF4">
    <property type="entry name" value="ALPHA-KETOGLUTARATE-DEPENDENT DIOXYGENASE ALKB HOMOLOG 3"/>
    <property type="match status" value="1"/>
</dbReference>
<dbReference type="GO" id="GO:0006307">
    <property type="term" value="P:DNA alkylation repair"/>
    <property type="evidence" value="ECO:0007669"/>
    <property type="project" value="InterPro"/>
</dbReference>
<dbReference type="AlphaFoldDB" id="A0A1M7ZDK5"/>
<name>A0A1M7ZDK5_9BACT</name>
<evidence type="ECO:0000313" key="2">
    <source>
        <dbReference type="EMBL" id="SHO62953.1"/>
    </source>
</evidence>
<keyword evidence="3" id="KW-1185">Reference proteome</keyword>
<dbReference type="STRING" id="1073327.SAMN04488108_2424"/>
<evidence type="ECO:0000313" key="3">
    <source>
        <dbReference type="Proteomes" id="UP000184609"/>
    </source>
</evidence>
<dbReference type="GO" id="GO:0051213">
    <property type="term" value="F:dioxygenase activity"/>
    <property type="evidence" value="ECO:0007669"/>
    <property type="project" value="InterPro"/>
</dbReference>
<dbReference type="InterPro" id="IPR037151">
    <property type="entry name" value="AlkB-like_sf"/>
</dbReference>
<dbReference type="Gene3D" id="2.60.120.590">
    <property type="entry name" value="Alpha-ketoglutarate-dependent dioxygenase AlkB-like"/>
    <property type="match status" value="1"/>
</dbReference>
<dbReference type="PANTHER" id="PTHR31212">
    <property type="entry name" value="ALPHA-KETOGLUTARATE-DEPENDENT DIOXYGENASE ALKB HOMOLOG 3"/>
    <property type="match status" value="1"/>
</dbReference>
<dbReference type="RefSeq" id="WP_073572062.1">
    <property type="nucleotide sequence ID" value="NZ_FRXN01000003.1"/>
</dbReference>
<dbReference type="SUPFAM" id="SSF51197">
    <property type="entry name" value="Clavaminate synthase-like"/>
    <property type="match status" value="1"/>
</dbReference>
<reference evidence="3" key="1">
    <citation type="submission" date="2016-12" db="EMBL/GenBank/DDBJ databases">
        <authorList>
            <person name="Varghese N."/>
            <person name="Submissions S."/>
        </authorList>
    </citation>
    <scope>NUCLEOTIDE SEQUENCE [LARGE SCALE GENOMIC DNA]</scope>
    <source>
        <strain evidence="3">DSM 25035</strain>
    </source>
</reference>
<accession>A0A1M7ZDK5</accession>
<dbReference type="InterPro" id="IPR032854">
    <property type="entry name" value="ALKBH3"/>
</dbReference>
<dbReference type="Proteomes" id="UP000184609">
    <property type="component" value="Unassembled WGS sequence"/>
</dbReference>
<proteinExistence type="predicted"/>
<evidence type="ECO:0000259" key="1">
    <source>
        <dbReference type="PROSITE" id="PS51471"/>
    </source>
</evidence>
<sequence length="193" mass="22649">MKLPLNCHAEYLQDFLETNEANELFQELFDLVKPLDYKFKTFSGEVVETDFKKIIFLEKELKNQNAFPFEFWGNSMEKTESLYALTKKIESYVGQYFEVCVLVFYPNGNSGVDFHCDFSAFGDTTTIPSISLGEEREFQLRNKESWEIYSKVLRHGSMIIMGENCQNNYDHSLPVNPSYINPRINLTFRRYGF</sequence>
<protein>
    <submittedName>
        <fullName evidence="2">2OG-Fe(II) oxygenase superfamily protein</fullName>
    </submittedName>
</protein>
<dbReference type="EMBL" id="FRXN01000003">
    <property type="protein sequence ID" value="SHO62953.1"/>
    <property type="molecule type" value="Genomic_DNA"/>
</dbReference>
<gene>
    <name evidence="2" type="ORF">SAMN04488108_2424</name>
</gene>